<dbReference type="InterPro" id="IPR032466">
    <property type="entry name" value="Metal_Hydrolase"/>
</dbReference>
<gene>
    <name evidence="2" type="ORF">Ctob_003822</name>
</gene>
<dbReference type="OrthoDB" id="1723809at2759"/>
<keyword evidence="3" id="KW-1185">Reference proteome</keyword>
<dbReference type="InterPro" id="IPR006329">
    <property type="entry name" value="AMPD"/>
</dbReference>
<reference evidence="3" key="1">
    <citation type="journal article" date="2015" name="PLoS Genet.">
        <title>Genome Sequence and Transcriptome Analyses of Chrysochromulina tobin: Metabolic Tools for Enhanced Algal Fitness in the Prominent Order Prymnesiales (Haptophyceae).</title>
        <authorList>
            <person name="Hovde B.T."/>
            <person name="Deodato C.R."/>
            <person name="Hunsperger H.M."/>
            <person name="Ryken S.A."/>
            <person name="Yost W."/>
            <person name="Jha R.K."/>
            <person name="Patterson J."/>
            <person name="Monnat R.J. Jr."/>
            <person name="Barlow S.B."/>
            <person name="Starkenburg S.R."/>
            <person name="Cattolico R.A."/>
        </authorList>
    </citation>
    <scope>NUCLEOTIDE SEQUENCE</scope>
    <source>
        <strain evidence="3">CCMP291</strain>
    </source>
</reference>
<sequence>MENPSLSRFCENHLRLNDLHYEGYELTEKRLEDVETRSDNTDFYMAAKVDTHLHLSALMTSPELLAYLNEIYARDGHMPYDAKQTIGEMILAAGFEPGKTAIDDLRTQSTADMYRDFDEFNAAFTPFRSKALADLLFKPQILGGRYLKEIISRMADKAQQSNIFLEPRVSVYARKYGEWAELGDWFETARPWHKHVLYAIQFPRVYHVWKKMKAINNFGELLNNFFGPMFEATLHPEKHENLAKLLKQIKCIDTVDNEAQDDPFFISEYPPATKYDRDQNPPYSYYTFYFWHNLRALNAIRQDKGLNTFKFRPHAGEAGPPHHLASTFLFANGISHGINLEHQPVLQYLYYLADFPISVSPISNACLFLPYAKNPFPMMFKRGLRVTLTTDDPLQFHMSNQPQLEEYITAKHAWSLTMTDLSEIARNSVLISSARHELREELIGGPDPCDRCNVPKRRFDFRHDERARNFVIIGLPPPMYPVHGLERSDPADKKLTAWGNQRFAKNRELVKTESMIDDAVMEQVFRKGGKSPAKPGMLASFFSSKTLRATFGIRGFKKSLYMVEPAK</sequence>
<dbReference type="GO" id="GO:0046033">
    <property type="term" value="P:AMP metabolic process"/>
    <property type="evidence" value="ECO:0007669"/>
    <property type="project" value="TreeGrafter"/>
</dbReference>
<dbReference type="SUPFAM" id="SSF51556">
    <property type="entry name" value="Metallo-dependent hydrolases"/>
    <property type="match status" value="1"/>
</dbReference>
<evidence type="ECO:0000313" key="2">
    <source>
        <dbReference type="EMBL" id="KOO25143.1"/>
    </source>
</evidence>
<dbReference type="GO" id="GO:0003876">
    <property type="term" value="F:AMP deaminase activity"/>
    <property type="evidence" value="ECO:0007669"/>
    <property type="project" value="InterPro"/>
</dbReference>
<dbReference type="AlphaFoldDB" id="A0A0M0JFX3"/>
<dbReference type="GO" id="GO:0032264">
    <property type="term" value="P:IMP salvage"/>
    <property type="evidence" value="ECO:0007669"/>
    <property type="project" value="InterPro"/>
</dbReference>
<protein>
    <submittedName>
        <fullName evidence="2">Amp deaminase 3</fullName>
    </submittedName>
</protein>
<dbReference type="Gene3D" id="4.10.800.20">
    <property type="match status" value="1"/>
</dbReference>
<dbReference type="GO" id="GO:0005829">
    <property type="term" value="C:cytosol"/>
    <property type="evidence" value="ECO:0007669"/>
    <property type="project" value="TreeGrafter"/>
</dbReference>
<evidence type="ECO:0000256" key="1">
    <source>
        <dbReference type="ARBA" id="ARBA00006676"/>
    </source>
</evidence>
<dbReference type="PANTHER" id="PTHR11359">
    <property type="entry name" value="AMP DEAMINASE"/>
    <property type="match status" value="1"/>
</dbReference>
<comment type="caution">
    <text evidence="2">The sequence shown here is derived from an EMBL/GenBank/DDBJ whole genome shotgun (WGS) entry which is preliminary data.</text>
</comment>
<dbReference type="EMBL" id="JWZX01003015">
    <property type="protein sequence ID" value="KOO25143.1"/>
    <property type="molecule type" value="Genomic_DNA"/>
</dbReference>
<name>A0A0M0JFX3_9EUKA</name>
<evidence type="ECO:0000313" key="3">
    <source>
        <dbReference type="Proteomes" id="UP000037460"/>
    </source>
</evidence>
<accession>A0A0M0JFX3</accession>
<comment type="similarity">
    <text evidence="1">Belongs to the metallo-dependent hydrolases superfamily. Adenosine and AMP deaminases family.</text>
</comment>
<dbReference type="Gene3D" id="3.20.20.140">
    <property type="entry name" value="Metal-dependent hydrolases"/>
    <property type="match status" value="1"/>
</dbReference>
<organism evidence="2 3">
    <name type="scientific">Chrysochromulina tobinii</name>
    <dbReference type="NCBI Taxonomy" id="1460289"/>
    <lineage>
        <taxon>Eukaryota</taxon>
        <taxon>Haptista</taxon>
        <taxon>Haptophyta</taxon>
        <taxon>Prymnesiophyceae</taxon>
        <taxon>Prymnesiales</taxon>
        <taxon>Chrysochromulinaceae</taxon>
        <taxon>Chrysochromulina</taxon>
    </lineage>
</organism>
<dbReference type="Pfam" id="PF19326">
    <property type="entry name" value="AMP_deaminase"/>
    <property type="match status" value="1"/>
</dbReference>
<proteinExistence type="inferred from homology"/>
<dbReference type="Proteomes" id="UP000037460">
    <property type="component" value="Unassembled WGS sequence"/>
</dbReference>
<dbReference type="PANTHER" id="PTHR11359:SF0">
    <property type="entry name" value="AMP DEAMINASE"/>
    <property type="match status" value="1"/>
</dbReference>